<evidence type="ECO:0000313" key="2">
    <source>
        <dbReference type="EMBL" id="KAF2237097.1"/>
    </source>
</evidence>
<name>A0A6A6HGC8_VIRVR</name>
<gene>
    <name evidence="2" type="ORF">EV356DRAFT_497402</name>
</gene>
<evidence type="ECO:0000313" key="3">
    <source>
        <dbReference type="Proteomes" id="UP000800092"/>
    </source>
</evidence>
<feature type="compositionally biased region" description="Pro residues" evidence="1">
    <location>
        <begin position="1"/>
        <end position="11"/>
    </location>
</feature>
<proteinExistence type="predicted"/>
<dbReference type="Proteomes" id="UP000800092">
    <property type="component" value="Unassembled WGS sequence"/>
</dbReference>
<dbReference type="AlphaFoldDB" id="A0A6A6HGC8"/>
<protein>
    <submittedName>
        <fullName evidence="2">Uncharacterized protein</fullName>
    </submittedName>
</protein>
<feature type="compositionally biased region" description="Polar residues" evidence="1">
    <location>
        <begin position="51"/>
        <end position="71"/>
    </location>
</feature>
<organism evidence="2 3">
    <name type="scientific">Viridothelium virens</name>
    <name type="common">Speckled blister lichen</name>
    <name type="synonym">Trypethelium virens</name>
    <dbReference type="NCBI Taxonomy" id="1048519"/>
    <lineage>
        <taxon>Eukaryota</taxon>
        <taxon>Fungi</taxon>
        <taxon>Dikarya</taxon>
        <taxon>Ascomycota</taxon>
        <taxon>Pezizomycotina</taxon>
        <taxon>Dothideomycetes</taxon>
        <taxon>Dothideomycetes incertae sedis</taxon>
        <taxon>Trypetheliales</taxon>
        <taxon>Trypetheliaceae</taxon>
        <taxon>Viridothelium</taxon>
    </lineage>
</organism>
<feature type="region of interest" description="Disordered" evidence="1">
    <location>
        <begin position="109"/>
        <end position="142"/>
    </location>
</feature>
<keyword evidence="3" id="KW-1185">Reference proteome</keyword>
<dbReference type="EMBL" id="ML991782">
    <property type="protein sequence ID" value="KAF2237097.1"/>
    <property type="molecule type" value="Genomic_DNA"/>
</dbReference>
<evidence type="ECO:0000256" key="1">
    <source>
        <dbReference type="SAM" id="MobiDB-lite"/>
    </source>
</evidence>
<feature type="compositionally biased region" description="Basic and acidic residues" evidence="1">
    <location>
        <begin position="114"/>
        <end position="137"/>
    </location>
</feature>
<accession>A0A6A6HGC8</accession>
<sequence length="178" mass="18162">MTSANPRPPSQKPTLTTNIPPINREPVELDGTPTSPRLPTHHRFPPRAETLDSTGVTSATTNSTMSPGSTLASPPGGRGEGAAAIAEASIEGARVGAGIDAAALRMNGQIGGNREGEGEMAEGAREEETAELREHRAALLSSRSRDPAVLVDIPQTPAAEELAAAGATSDAPDGEVVS</sequence>
<reference evidence="2" key="1">
    <citation type="journal article" date="2020" name="Stud. Mycol.">
        <title>101 Dothideomycetes genomes: a test case for predicting lifestyles and emergence of pathogens.</title>
        <authorList>
            <person name="Haridas S."/>
            <person name="Albert R."/>
            <person name="Binder M."/>
            <person name="Bloem J."/>
            <person name="Labutti K."/>
            <person name="Salamov A."/>
            <person name="Andreopoulos B."/>
            <person name="Baker S."/>
            <person name="Barry K."/>
            <person name="Bills G."/>
            <person name="Bluhm B."/>
            <person name="Cannon C."/>
            <person name="Castanera R."/>
            <person name="Culley D."/>
            <person name="Daum C."/>
            <person name="Ezra D."/>
            <person name="Gonzalez J."/>
            <person name="Henrissat B."/>
            <person name="Kuo A."/>
            <person name="Liang C."/>
            <person name="Lipzen A."/>
            <person name="Lutzoni F."/>
            <person name="Magnuson J."/>
            <person name="Mondo S."/>
            <person name="Nolan M."/>
            <person name="Ohm R."/>
            <person name="Pangilinan J."/>
            <person name="Park H.-J."/>
            <person name="Ramirez L."/>
            <person name="Alfaro M."/>
            <person name="Sun H."/>
            <person name="Tritt A."/>
            <person name="Yoshinaga Y."/>
            <person name="Zwiers L.-H."/>
            <person name="Turgeon B."/>
            <person name="Goodwin S."/>
            <person name="Spatafora J."/>
            <person name="Crous P."/>
            <person name="Grigoriev I."/>
        </authorList>
    </citation>
    <scope>NUCLEOTIDE SEQUENCE</scope>
    <source>
        <strain evidence="2">Tuck. ex Michener</strain>
    </source>
</reference>
<feature type="region of interest" description="Disordered" evidence="1">
    <location>
        <begin position="1"/>
        <end position="84"/>
    </location>
</feature>